<reference evidence="2 3" key="1">
    <citation type="submission" date="2015-01" db="EMBL/GenBank/DDBJ databases">
        <title>The Genome Sequence of Exophiala xenobiotica CBS118157.</title>
        <authorList>
            <consortium name="The Broad Institute Genomics Platform"/>
            <person name="Cuomo C."/>
            <person name="de Hoog S."/>
            <person name="Gorbushina A."/>
            <person name="Stielow B."/>
            <person name="Teixiera M."/>
            <person name="Abouelleil A."/>
            <person name="Chapman S.B."/>
            <person name="Priest M."/>
            <person name="Young S.K."/>
            <person name="Wortman J."/>
            <person name="Nusbaum C."/>
            <person name="Birren B."/>
        </authorList>
    </citation>
    <scope>NUCLEOTIDE SEQUENCE [LARGE SCALE GENOMIC DNA]</scope>
    <source>
        <strain evidence="2 3">CBS 118157</strain>
    </source>
</reference>
<dbReference type="Proteomes" id="UP000054342">
    <property type="component" value="Unassembled WGS sequence"/>
</dbReference>
<dbReference type="EMBL" id="KN847322">
    <property type="protein sequence ID" value="KIW51413.1"/>
    <property type="molecule type" value="Genomic_DNA"/>
</dbReference>
<organism evidence="2 3">
    <name type="scientific">Exophiala xenobiotica</name>
    <dbReference type="NCBI Taxonomy" id="348802"/>
    <lineage>
        <taxon>Eukaryota</taxon>
        <taxon>Fungi</taxon>
        <taxon>Dikarya</taxon>
        <taxon>Ascomycota</taxon>
        <taxon>Pezizomycotina</taxon>
        <taxon>Eurotiomycetes</taxon>
        <taxon>Chaetothyriomycetidae</taxon>
        <taxon>Chaetothyriales</taxon>
        <taxon>Herpotrichiellaceae</taxon>
        <taxon>Exophiala</taxon>
    </lineage>
</organism>
<protein>
    <submittedName>
        <fullName evidence="2">Uncharacterized protein</fullName>
    </submittedName>
</protein>
<evidence type="ECO:0000256" key="1">
    <source>
        <dbReference type="SAM" id="MobiDB-lite"/>
    </source>
</evidence>
<feature type="region of interest" description="Disordered" evidence="1">
    <location>
        <begin position="20"/>
        <end position="65"/>
    </location>
</feature>
<feature type="compositionally biased region" description="Polar residues" evidence="1">
    <location>
        <begin position="85"/>
        <end position="99"/>
    </location>
</feature>
<feature type="compositionally biased region" description="Polar residues" evidence="1">
    <location>
        <begin position="22"/>
        <end position="34"/>
    </location>
</feature>
<proteinExistence type="predicted"/>
<name>A0A0D2E7I2_9EURO</name>
<dbReference type="AlphaFoldDB" id="A0A0D2E7I2"/>
<dbReference type="GeneID" id="25332042"/>
<dbReference type="RefSeq" id="XP_013311997.1">
    <property type="nucleotide sequence ID" value="XM_013456543.1"/>
</dbReference>
<dbReference type="HOGENOM" id="CLU_2183978_0_0_1"/>
<gene>
    <name evidence="2" type="ORF">PV05_10134</name>
</gene>
<feature type="region of interest" description="Disordered" evidence="1">
    <location>
        <begin position="82"/>
        <end position="109"/>
    </location>
</feature>
<sequence length="109" mass="11904">MGRVKCSSFSHHLSTTTLLPPVQNSWNSHNTNLHGSKMNKHNNASGTNQSMAAVQHATERAGAHHGKYDALGRMLGEARKEQPWNALNISGNSEQTTGTADRLKDETKL</sequence>
<accession>A0A0D2E7I2</accession>
<evidence type="ECO:0000313" key="3">
    <source>
        <dbReference type="Proteomes" id="UP000054342"/>
    </source>
</evidence>
<evidence type="ECO:0000313" key="2">
    <source>
        <dbReference type="EMBL" id="KIW51413.1"/>
    </source>
</evidence>
<feature type="compositionally biased region" description="Polar residues" evidence="1">
    <location>
        <begin position="41"/>
        <end position="52"/>
    </location>
</feature>
<keyword evidence="3" id="KW-1185">Reference proteome</keyword>